<evidence type="ECO:0000313" key="9">
    <source>
        <dbReference type="EMBL" id="KAL0457222.1"/>
    </source>
</evidence>
<reference evidence="9" key="1">
    <citation type="submission" date="2020-06" db="EMBL/GenBank/DDBJ databases">
        <authorList>
            <person name="Li T."/>
            <person name="Hu X."/>
            <person name="Zhang T."/>
            <person name="Song X."/>
            <person name="Zhang H."/>
            <person name="Dai N."/>
            <person name="Sheng W."/>
            <person name="Hou X."/>
            <person name="Wei L."/>
        </authorList>
    </citation>
    <scope>NUCLEOTIDE SEQUENCE</scope>
    <source>
        <strain evidence="9">KEN1</strain>
        <tissue evidence="9">Leaf</tissue>
    </source>
</reference>
<dbReference type="InterPro" id="IPR000907">
    <property type="entry name" value="LipOase"/>
</dbReference>
<dbReference type="GO" id="GO:0016702">
    <property type="term" value="F:oxidoreductase activity, acting on single donors with incorporation of molecular oxygen, incorporation of two atoms of oxygen"/>
    <property type="evidence" value="ECO:0007669"/>
    <property type="project" value="InterPro"/>
</dbReference>
<evidence type="ECO:0000259" key="8">
    <source>
        <dbReference type="PROSITE" id="PS50095"/>
    </source>
</evidence>
<dbReference type="InterPro" id="IPR001246">
    <property type="entry name" value="LipOase_plant"/>
</dbReference>
<evidence type="ECO:0000256" key="2">
    <source>
        <dbReference type="ARBA" id="ARBA00011245"/>
    </source>
</evidence>
<keyword evidence="4" id="KW-0443">Lipid metabolism</keyword>
<feature type="domain" description="PLAT" evidence="8">
    <location>
        <begin position="32"/>
        <end position="175"/>
    </location>
</feature>
<dbReference type="GO" id="GO:0034440">
    <property type="term" value="P:lipid oxidation"/>
    <property type="evidence" value="ECO:0007669"/>
    <property type="project" value="InterPro"/>
</dbReference>
<dbReference type="SUPFAM" id="SSF49723">
    <property type="entry name" value="Lipase/lipooxygenase domain (PLAT/LH2 domain)"/>
    <property type="match status" value="1"/>
</dbReference>
<comment type="caution">
    <text evidence="9">The sequence shown here is derived from an EMBL/GenBank/DDBJ whole genome shotgun (WGS) entry which is preliminary data.</text>
</comment>
<proteinExistence type="inferred from homology"/>
<comment type="subunit">
    <text evidence="2">Monomer.</text>
</comment>
<name>A0AAW2XT40_9LAMI</name>
<dbReference type="EMBL" id="JACGWN010000003">
    <property type="protein sequence ID" value="KAL0457222.1"/>
    <property type="molecule type" value="Genomic_DNA"/>
</dbReference>
<sequence length="195" mass="22477">MLEKLLGSVCGKTRDEPKIQGRVVLMKKNVMDVTDVGASVVDRLHELFGKGVSFQLISAEKTDLAFFYIFYLCFFGIIHSKWKRGKLGKEAYLENWVSKFTSLTAEAEATFDVSFHWDESLGVPGAFIVRNHHHSQFYLKTVTLEDVPGHGQVHFVCNSWVYPTHRYKYDRVFFTNKAYLPSDTPEPLRFIEKKS</sequence>
<gene>
    <name evidence="9" type="ORF">Slati_1061400</name>
</gene>
<organism evidence="9">
    <name type="scientific">Sesamum latifolium</name>
    <dbReference type="NCBI Taxonomy" id="2727402"/>
    <lineage>
        <taxon>Eukaryota</taxon>
        <taxon>Viridiplantae</taxon>
        <taxon>Streptophyta</taxon>
        <taxon>Embryophyta</taxon>
        <taxon>Tracheophyta</taxon>
        <taxon>Spermatophyta</taxon>
        <taxon>Magnoliopsida</taxon>
        <taxon>eudicotyledons</taxon>
        <taxon>Gunneridae</taxon>
        <taxon>Pentapetalae</taxon>
        <taxon>asterids</taxon>
        <taxon>lamiids</taxon>
        <taxon>Lamiales</taxon>
        <taxon>Pedaliaceae</taxon>
        <taxon>Sesamum</taxon>
    </lineage>
</organism>
<keyword evidence="3" id="KW-0444">Lipid biosynthesis</keyword>
<evidence type="ECO:0000256" key="5">
    <source>
        <dbReference type="ARBA" id="ARBA00022832"/>
    </source>
</evidence>
<dbReference type="InterPro" id="IPR001024">
    <property type="entry name" value="PLAT/LH2_dom"/>
</dbReference>
<evidence type="ECO:0000256" key="1">
    <source>
        <dbReference type="ARBA" id="ARBA00009419"/>
    </source>
</evidence>
<dbReference type="AlphaFoldDB" id="A0AAW2XT40"/>
<dbReference type="GO" id="GO:0006633">
    <property type="term" value="P:fatty acid biosynthetic process"/>
    <property type="evidence" value="ECO:0007669"/>
    <property type="project" value="UniProtKB-KW"/>
</dbReference>
<keyword evidence="6" id="KW-0275">Fatty acid biosynthesis</keyword>
<comment type="similarity">
    <text evidence="1">Belongs to the lipoxygenase family.</text>
</comment>
<dbReference type="Pfam" id="PF01477">
    <property type="entry name" value="PLAT"/>
    <property type="match status" value="1"/>
</dbReference>
<dbReference type="PRINTS" id="PR00468">
    <property type="entry name" value="PLTLPOXGNASE"/>
</dbReference>
<dbReference type="InterPro" id="IPR042057">
    <property type="entry name" value="Lipoxy_PLAT/LH2"/>
</dbReference>
<protein>
    <submittedName>
        <fullName evidence="9">Linoleate 9S-lipoxygenase 5</fullName>
    </submittedName>
</protein>
<evidence type="ECO:0000256" key="6">
    <source>
        <dbReference type="ARBA" id="ARBA00023160"/>
    </source>
</evidence>
<dbReference type="PANTHER" id="PTHR11771">
    <property type="entry name" value="LIPOXYGENASE"/>
    <property type="match status" value="1"/>
</dbReference>
<dbReference type="SMART" id="SM00308">
    <property type="entry name" value="LH2"/>
    <property type="match status" value="1"/>
</dbReference>
<dbReference type="PROSITE" id="PS50095">
    <property type="entry name" value="PLAT"/>
    <property type="match status" value="1"/>
</dbReference>
<dbReference type="GO" id="GO:0031408">
    <property type="term" value="P:oxylipin biosynthetic process"/>
    <property type="evidence" value="ECO:0007669"/>
    <property type="project" value="UniProtKB-KW"/>
</dbReference>
<evidence type="ECO:0000256" key="7">
    <source>
        <dbReference type="PROSITE-ProRule" id="PRU00152"/>
    </source>
</evidence>
<reference evidence="9" key="2">
    <citation type="journal article" date="2024" name="Plant">
        <title>Genomic evolution and insights into agronomic trait innovations of Sesamum species.</title>
        <authorList>
            <person name="Miao H."/>
            <person name="Wang L."/>
            <person name="Qu L."/>
            <person name="Liu H."/>
            <person name="Sun Y."/>
            <person name="Le M."/>
            <person name="Wang Q."/>
            <person name="Wei S."/>
            <person name="Zheng Y."/>
            <person name="Lin W."/>
            <person name="Duan Y."/>
            <person name="Cao H."/>
            <person name="Xiong S."/>
            <person name="Wang X."/>
            <person name="Wei L."/>
            <person name="Li C."/>
            <person name="Ma Q."/>
            <person name="Ju M."/>
            <person name="Zhao R."/>
            <person name="Li G."/>
            <person name="Mu C."/>
            <person name="Tian Q."/>
            <person name="Mei H."/>
            <person name="Zhang T."/>
            <person name="Gao T."/>
            <person name="Zhang H."/>
        </authorList>
    </citation>
    <scope>NUCLEOTIDE SEQUENCE</scope>
    <source>
        <strain evidence="9">KEN1</strain>
    </source>
</reference>
<keyword evidence="5" id="KW-0276">Fatty acid metabolism</keyword>
<dbReference type="GO" id="GO:0046872">
    <property type="term" value="F:metal ion binding"/>
    <property type="evidence" value="ECO:0007669"/>
    <property type="project" value="InterPro"/>
</dbReference>
<dbReference type="CDD" id="cd01751">
    <property type="entry name" value="PLAT_LH2"/>
    <property type="match status" value="1"/>
</dbReference>
<evidence type="ECO:0000256" key="3">
    <source>
        <dbReference type="ARBA" id="ARBA00022516"/>
    </source>
</evidence>
<keyword evidence="4" id="KW-0925">Oxylipin biosynthesis</keyword>
<dbReference type="InterPro" id="IPR036392">
    <property type="entry name" value="PLAT/LH2_dom_sf"/>
</dbReference>
<accession>A0AAW2XT40</accession>
<evidence type="ECO:0000256" key="4">
    <source>
        <dbReference type="ARBA" id="ARBA00022767"/>
    </source>
</evidence>
<dbReference type="Gene3D" id="2.60.60.20">
    <property type="entry name" value="PLAT/LH2 domain"/>
    <property type="match status" value="1"/>
</dbReference>
<comment type="caution">
    <text evidence="7">Lacks conserved residue(s) required for the propagation of feature annotation.</text>
</comment>